<gene>
    <name evidence="4" type="ORF">AC478_03325</name>
</gene>
<dbReference type="SUPFAM" id="SSF160527">
    <property type="entry name" value="V-type ATPase subunit E-like"/>
    <property type="match status" value="1"/>
</dbReference>
<dbReference type="GO" id="GO:0033178">
    <property type="term" value="C:proton-transporting two-sector ATPase complex, catalytic domain"/>
    <property type="evidence" value="ECO:0007669"/>
    <property type="project" value="InterPro"/>
</dbReference>
<evidence type="ECO:0000313" key="4">
    <source>
        <dbReference type="EMBL" id="KON31076.1"/>
    </source>
</evidence>
<evidence type="ECO:0000256" key="1">
    <source>
        <dbReference type="ARBA" id="ARBA00005901"/>
    </source>
</evidence>
<dbReference type="Gene3D" id="1.20.5.620">
    <property type="entry name" value="F1F0 ATP synthase subunit B, membrane domain"/>
    <property type="match status" value="1"/>
</dbReference>
<protein>
    <recommendedName>
        <fullName evidence="6">V-ATPase subunit E</fullName>
    </recommendedName>
</protein>
<evidence type="ECO:0000256" key="2">
    <source>
        <dbReference type="ARBA" id="ARBA00022448"/>
    </source>
</evidence>
<evidence type="ECO:0008006" key="6">
    <source>
        <dbReference type="Google" id="ProtNLM"/>
    </source>
</evidence>
<comment type="caution">
    <text evidence="4">The sequence shown here is derived from an EMBL/GenBank/DDBJ whole genome shotgun (WGS) entry which is preliminary data.</text>
</comment>
<dbReference type="GO" id="GO:0046961">
    <property type="term" value="F:proton-transporting ATPase activity, rotational mechanism"/>
    <property type="evidence" value="ECO:0007669"/>
    <property type="project" value="InterPro"/>
</dbReference>
<dbReference type="Gene3D" id="3.30.2320.30">
    <property type="entry name" value="ATP synthase, E subunit, C-terminal"/>
    <property type="match status" value="1"/>
</dbReference>
<name>A0A0M0BS78_9ARCH</name>
<dbReference type="AlphaFoldDB" id="A0A0M0BS78"/>
<keyword evidence="3" id="KW-0406">Ion transport</keyword>
<evidence type="ECO:0000256" key="3">
    <source>
        <dbReference type="ARBA" id="ARBA00023065"/>
    </source>
</evidence>
<reference evidence="5" key="1">
    <citation type="submission" date="2015-06" db="EMBL/GenBank/DDBJ databases">
        <title>New insights into the roles of widespread benthic archaea in carbon and nitrogen cycling.</title>
        <authorList>
            <person name="Lazar C.S."/>
            <person name="Baker B.J."/>
            <person name="Seitz K.W."/>
            <person name="Hyde A.S."/>
            <person name="Dick G.J."/>
            <person name="Hinrichs K.-U."/>
            <person name="Teske A.P."/>
        </authorList>
    </citation>
    <scope>NUCLEOTIDE SEQUENCE [LARGE SCALE GENOMIC DNA]</scope>
</reference>
<dbReference type="EMBL" id="LFWV01000043">
    <property type="protein sequence ID" value="KON31076.1"/>
    <property type="molecule type" value="Genomic_DNA"/>
</dbReference>
<keyword evidence="2" id="KW-0813">Transport</keyword>
<organism evidence="4 5">
    <name type="scientific">miscellaneous Crenarchaeota group-1 archaeon SG8-32-3</name>
    <dbReference type="NCBI Taxonomy" id="1685125"/>
    <lineage>
        <taxon>Archaea</taxon>
        <taxon>Candidatus Bathyarchaeota</taxon>
        <taxon>MCG-1</taxon>
    </lineage>
</organism>
<proteinExistence type="inferred from homology"/>
<dbReference type="PANTHER" id="PTHR45715">
    <property type="entry name" value="ATPASE H+-TRANSPORTING V1 SUBUNIT E1A-RELATED"/>
    <property type="match status" value="1"/>
</dbReference>
<evidence type="ECO:0000313" key="5">
    <source>
        <dbReference type="Proteomes" id="UP000054016"/>
    </source>
</evidence>
<comment type="similarity">
    <text evidence="1">Belongs to the V-ATPase E subunit family.</text>
</comment>
<dbReference type="InterPro" id="IPR002842">
    <property type="entry name" value="ATPase_V1_Esu"/>
</dbReference>
<dbReference type="InterPro" id="IPR038495">
    <property type="entry name" value="ATPase_E_C"/>
</dbReference>
<sequence length="207" mass="23339">MESTREITEMIVEEAKKSADHILQEAEKSAADTLKKQKLRGVQRAKEASKILLRKAENEAEFNKKNSIANSKIKAKWVILSKKETWIDNILKEVKNELKILKQSKKYLSILEKLIIEAGVTLGGKELVVLLNPQDSALPLKLGNLAKEIGEKTGFKTELNMSKEKVEVIGGALVKTADGKVIMDNTFDDILRRREKELRSEIAKILF</sequence>
<dbReference type="Pfam" id="PF01991">
    <property type="entry name" value="vATP-synt_E"/>
    <property type="match status" value="1"/>
</dbReference>
<dbReference type="Proteomes" id="UP000054016">
    <property type="component" value="Unassembled WGS sequence"/>
</dbReference>
<accession>A0A0M0BS78</accession>